<dbReference type="InterPro" id="IPR013694">
    <property type="entry name" value="VIT"/>
</dbReference>
<comment type="caution">
    <text evidence="5">The sequence shown here is derived from an EMBL/GenBank/DDBJ whole genome shotgun (WGS) entry which is preliminary data.</text>
</comment>
<name>A0A829YQ95_9GAMM</name>
<dbReference type="EMBL" id="BLJN01000012">
    <property type="protein sequence ID" value="GFE84953.1"/>
    <property type="molecule type" value="Genomic_DNA"/>
</dbReference>
<dbReference type="PROSITE" id="PS51468">
    <property type="entry name" value="VIT"/>
    <property type="match status" value="1"/>
</dbReference>
<keyword evidence="6" id="KW-1185">Reference proteome</keyword>
<dbReference type="Pfam" id="PF13768">
    <property type="entry name" value="VWA_3"/>
    <property type="match status" value="1"/>
</dbReference>
<evidence type="ECO:0000313" key="6">
    <source>
        <dbReference type="Proteomes" id="UP000445000"/>
    </source>
</evidence>
<dbReference type="SMART" id="SM00609">
    <property type="entry name" value="VIT"/>
    <property type="match status" value="1"/>
</dbReference>
<feature type="domain" description="VWFA" evidence="3">
    <location>
        <begin position="338"/>
        <end position="508"/>
    </location>
</feature>
<feature type="signal peptide" evidence="2">
    <location>
        <begin position="1"/>
        <end position="38"/>
    </location>
</feature>
<dbReference type="InterPro" id="IPR022440">
    <property type="entry name" value="CHP03788"/>
</dbReference>
<dbReference type="PROSITE" id="PS50234">
    <property type="entry name" value="VWFA"/>
    <property type="match status" value="1"/>
</dbReference>
<dbReference type="PANTHER" id="PTHR45737:SF6">
    <property type="entry name" value="VON WILLEBRAND FACTOR A DOMAIN-CONTAINING PROTEIN 5A"/>
    <property type="match status" value="1"/>
</dbReference>
<gene>
    <name evidence="5" type="ORF">GCM10011487_69530</name>
</gene>
<reference evidence="6" key="1">
    <citation type="submission" date="2020-01" db="EMBL/GenBank/DDBJ databases">
        <title>'Steroidobacter agaridevorans' sp. nov., agar-degrading bacteria isolated from rhizosphere soils.</title>
        <authorList>
            <person name="Ikenaga M."/>
            <person name="Kataoka M."/>
            <person name="Murouchi A."/>
            <person name="Katsuragi S."/>
            <person name="Sakai M."/>
        </authorList>
    </citation>
    <scope>NUCLEOTIDE SEQUENCE [LARGE SCALE GENOMIC DNA]</scope>
    <source>
        <strain evidence="6">YU21-B</strain>
    </source>
</reference>
<organism evidence="5 6">
    <name type="scientific">Steroidobacter agaridevorans</name>
    <dbReference type="NCBI Taxonomy" id="2695856"/>
    <lineage>
        <taxon>Bacteria</taxon>
        <taxon>Pseudomonadati</taxon>
        <taxon>Pseudomonadota</taxon>
        <taxon>Gammaproteobacteria</taxon>
        <taxon>Steroidobacterales</taxon>
        <taxon>Steroidobacteraceae</taxon>
        <taxon>Steroidobacter</taxon>
    </lineage>
</organism>
<dbReference type="NCBIfam" id="TIGR03788">
    <property type="entry name" value="marine_srt_targ"/>
    <property type="match status" value="1"/>
</dbReference>
<dbReference type="InterPro" id="IPR036465">
    <property type="entry name" value="vWFA_dom_sf"/>
</dbReference>
<dbReference type="Proteomes" id="UP000445000">
    <property type="component" value="Unassembled WGS sequence"/>
</dbReference>
<dbReference type="RefSeq" id="WP_161816525.1">
    <property type="nucleotide sequence ID" value="NZ_BLJN01000012.1"/>
</dbReference>
<feature type="chain" id="PRO_5033016306" evidence="2">
    <location>
        <begin position="39"/>
        <end position="698"/>
    </location>
</feature>
<accession>A0A829YQ95</accession>
<keyword evidence="2" id="KW-0732">Signal</keyword>
<dbReference type="SUPFAM" id="SSF53300">
    <property type="entry name" value="vWA-like"/>
    <property type="match status" value="1"/>
</dbReference>
<evidence type="ECO:0000256" key="2">
    <source>
        <dbReference type="SAM" id="SignalP"/>
    </source>
</evidence>
<dbReference type="Pfam" id="PF08487">
    <property type="entry name" value="VIT"/>
    <property type="match status" value="1"/>
</dbReference>
<sequence length="698" mass="76758">MQRNNKQRQPRFRAKAEHSFAALFCLWILLAVAPITQAQTVEQDIGSGSLTLRDDQGRAIDAPRMETAVRMKVSGIVARVEVSQRFHNESDAWVEGVYAFPLPEHSAVDTLRMKIGERIIVGEIREKEQAQKIFEQARQQGQRASVVHQQRPNLFRTAVANIGPGETIEIVIGYLQIVDQDAGRYALRFPLTITPRYIPGVDVNTEARLTSETPIAALTLAVPGDDTATLGDLQPRLAHAHPQRQSVSMEIDIDAGAPMEHITSPYHPILVDATERGAQIKLRNQQSPPDRDFELSWAPVVKSEPAIALFREPTDQGEHVLLMFMPPQESRPINTPREVIFVIDTSGSMSGESINQARAALMNGLRTLQPADRFTVIQFNSVHEALFDEPVSASEENLSRAQRYVRNLHATGGTEMLPALLTALSMPESREHLRQVIFITDAAVGNEDQLMLAIRQQLGSARLFTVGIGSAPNGHFLRNAARTGRGTFTYIGSIDEVESKMTALLNKLTSPVLTDIELNWPAGVVPEYAPASIGDLYAGEPIVVTARLQSPAKGTLSISGRTNGTWTRQISLNGMQPRTGVASLWARNRIGDLMDSRANGATDDSIRGSVLPLALQYQLVSNYTSLVAVDRTPARPDGESLHSRRIPNTKPNGLDWPAEGVPSTATPAQLNFAIGALLLLAALGWQLRERRLQRRQPQ</sequence>
<evidence type="ECO:0000259" key="4">
    <source>
        <dbReference type="PROSITE" id="PS51468"/>
    </source>
</evidence>
<evidence type="ECO:0000256" key="1">
    <source>
        <dbReference type="SAM" id="MobiDB-lite"/>
    </source>
</evidence>
<dbReference type="InterPro" id="IPR002035">
    <property type="entry name" value="VWF_A"/>
</dbReference>
<feature type="domain" description="VIT" evidence="4">
    <location>
        <begin position="48"/>
        <end position="176"/>
    </location>
</feature>
<dbReference type="PANTHER" id="PTHR45737">
    <property type="entry name" value="VON WILLEBRAND FACTOR A DOMAIN-CONTAINING PROTEIN 5A"/>
    <property type="match status" value="1"/>
</dbReference>
<feature type="region of interest" description="Disordered" evidence="1">
    <location>
        <begin position="634"/>
        <end position="654"/>
    </location>
</feature>
<dbReference type="SMART" id="SM00327">
    <property type="entry name" value="VWA"/>
    <property type="match status" value="1"/>
</dbReference>
<evidence type="ECO:0000313" key="5">
    <source>
        <dbReference type="EMBL" id="GFE84953.1"/>
    </source>
</evidence>
<evidence type="ECO:0000259" key="3">
    <source>
        <dbReference type="PROSITE" id="PS50234"/>
    </source>
</evidence>
<dbReference type="AlphaFoldDB" id="A0A829YQ95"/>
<proteinExistence type="predicted"/>
<dbReference type="Gene3D" id="3.40.50.410">
    <property type="entry name" value="von Willebrand factor, type A domain"/>
    <property type="match status" value="1"/>
</dbReference>
<protein>
    <submittedName>
        <fullName evidence="5">Marine proteobacterial sortase target protein</fullName>
    </submittedName>
</protein>